<accession>A0AAD5SXM7</accession>
<comment type="subunit">
    <text evidence="3">Homodimer.</text>
</comment>
<dbReference type="Gene3D" id="1.20.140.10">
    <property type="entry name" value="Butyryl-CoA Dehydrogenase, subunit A, domain 3"/>
    <property type="match status" value="1"/>
</dbReference>
<feature type="domain" description="Acyl-CoA dehydrogenase/oxidase C-terminal" evidence="8">
    <location>
        <begin position="259"/>
        <end position="396"/>
    </location>
</feature>
<dbReference type="Proteomes" id="UP001211907">
    <property type="component" value="Unassembled WGS sequence"/>
</dbReference>
<dbReference type="InterPro" id="IPR013786">
    <property type="entry name" value="AcylCoA_DH/ox_N"/>
</dbReference>
<evidence type="ECO:0000313" key="11">
    <source>
        <dbReference type="EMBL" id="KAJ3110823.1"/>
    </source>
</evidence>
<dbReference type="AlphaFoldDB" id="A0AAD5SXM7"/>
<dbReference type="InterPro" id="IPR037069">
    <property type="entry name" value="AcylCoA_DH/ox_N_sf"/>
</dbReference>
<dbReference type="Pfam" id="PF00441">
    <property type="entry name" value="Acyl-CoA_dh_1"/>
    <property type="match status" value="1"/>
</dbReference>
<dbReference type="InterPro" id="IPR006091">
    <property type="entry name" value="Acyl-CoA_Oxase/DH_mid-dom"/>
</dbReference>
<dbReference type="Pfam" id="PF02771">
    <property type="entry name" value="Acyl-CoA_dh_N"/>
    <property type="match status" value="1"/>
</dbReference>
<dbReference type="InterPro" id="IPR009075">
    <property type="entry name" value="AcylCo_DH/oxidase_C"/>
</dbReference>
<comment type="cofactor">
    <cofactor evidence="1 7">
        <name>FAD</name>
        <dbReference type="ChEBI" id="CHEBI:57692"/>
    </cofactor>
</comment>
<evidence type="ECO:0008006" key="13">
    <source>
        <dbReference type="Google" id="ProtNLM"/>
    </source>
</evidence>
<evidence type="ECO:0000256" key="4">
    <source>
        <dbReference type="ARBA" id="ARBA00022630"/>
    </source>
</evidence>
<organism evidence="11 12">
    <name type="scientific">Physocladia obscura</name>
    <dbReference type="NCBI Taxonomy" id="109957"/>
    <lineage>
        <taxon>Eukaryota</taxon>
        <taxon>Fungi</taxon>
        <taxon>Fungi incertae sedis</taxon>
        <taxon>Chytridiomycota</taxon>
        <taxon>Chytridiomycota incertae sedis</taxon>
        <taxon>Chytridiomycetes</taxon>
        <taxon>Chytridiales</taxon>
        <taxon>Chytriomycetaceae</taxon>
        <taxon>Physocladia</taxon>
    </lineage>
</organism>
<dbReference type="InterPro" id="IPR046373">
    <property type="entry name" value="Acyl-CoA_Oxase/DH_mid-dom_sf"/>
</dbReference>
<keyword evidence="5 7" id="KW-0274">FAD</keyword>
<dbReference type="PANTHER" id="PTHR48083">
    <property type="entry name" value="MEDIUM-CHAIN SPECIFIC ACYL-COA DEHYDROGENASE, MITOCHONDRIAL-RELATED"/>
    <property type="match status" value="1"/>
</dbReference>
<evidence type="ECO:0000259" key="8">
    <source>
        <dbReference type="Pfam" id="PF00441"/>
    </source>
</evidence>
<feature type="domain" description="Acyl-CoA oxidase/dehydrogenase middle" evidence="9">
    <location>
        <begin position="144"/>
        <end position="247"/>
    </location>
</feature>
<evidence type="ECO:0000256" key="6">
    <source>
        <dbReference type="ARBA" id="ARBA00023002"/>
    </source>
</evidence>
<dbReference type="GO" id="GO:0005737">
    <property type="term" value="C:cytoplasm"/>
    <property type="evidence" value="ECO:0007669"/>
    <property type="project" value="TreeGrafter"/>
</dbReference>
<dbReference type="SUPFAM" id="SSF47203">
    <property type="entry name" value="Acyl-CoA dehydrogenase C-terminal domain-like"/>
    <property type="match status" value="1"/>
</dbReference>
<evidence type="ECO:0000259" key="9">
    <source>
        <dbReference type="Pfam" id="PF02770"/>
    </source>
</evidence>
<dbReference type="Gene3D" id="1.10.540.10">
    <property type="entry name" value="Acyl-CoA dehydrogenase/oxidase, N-terminal domain"/>
    <property type="match status" value="1"/>
</dbReference>
<dbReference type="EMBL" id="JADGJH010001691">
    <property type="protein sequence ID" value="KAJ3110823.1"/>
    <property type="molecule type" value="Genomic_DNA"/>
</dbReference>
<dbReference type="InterPro" id="IPR036250">
    <property type="entry name" value="AcylCo_DH-like_C"/>
</dbReference>
<evidence type="ECO:0000256" key="5">
    <source>
        <dbReference type="ARBA" id="ARBA00022827"/>
    </source>
</evidence>
<dbReference type="Pfam" id="PF02770">
    <property type="entry name" value="Acyl-CoA_dh_M"/>
    <property type="match status" value="1"/>
</dbReference>
<proteinExistence type="inferred from homology"/>
<comment type="similarity">
    <text evidence="2 7">Belongs to the acyl-CoA dehydrogenase family.</text>
</comment>
<name>A0AAD5SXM7_9FUNG</name>
<keyword evidence="6 7" id="KW-0560">Oxidoreductase</keyword>
<keyword evidence="4 7" id="KW-0285">Flavoprotein</keyword>
<dbReference type="GO" id="GO:0003995">
    <property type="term" value="F:acyl-CoA dehydrogenase activity"/>
    <property type="evidence" value="ECO:0007669"/>
    <property type="project" value="TreeGrafter"/>
</dbReference>
<reference evidence="11" key="1">
    <citation type="submission" date="2020-05" db="EMBL/GenBank/DDBJ databases">
        <title>Phylogenomic resolution of chytrid fungi.</title>
        <authorList>
            <person name="Stajich J.E."/>
            <person name="Amses K."/>
            <person name="Simmons R."/>
            <person name="Seto K."/>
            <person name="Myers J."/>
            <person name="Bonds A."/>
            <person name="Quandt C.A."/>
            <person name="Barry K."/>
            <person name="Liu P."/>
            <person name="Grigoriev I."/>
            <person name="Longcore J.E."/>
            <person name="James T.Y."/>
        </authorList>
    </citation>
    <scope>NUCLEOTIDE SEQUENCE</scope>
    <source>
        <strain evidence="11">JEL0513</strain>
    </source>
</reference>
<sequence>MASAASVFFQLSPKVQALYEKTREFVEFECIPAEKEFHAQLGALGGPARWTTVPPVVERLKARARSLGLWNTFLPPAYGKYSPGFTNLEYAALCELLGRSLLAPEATNCAAPDTGNMEVLAKYGTQAQKDRWLVPLLNGTIRSAFAMTEPGVASADATNIETRITRDDAHREYVINGKKWWISGAGDPRCKVYIVMGKSDFSAKKHLQQSVILVPADTPGVQVVRPMHVFGYDDAPHGHCEIIFKDVRVPFENIILGEGRGFEVVQGRLGPGRIHHCMRSIGMAERALEYHIIRVTDPARKTFGKLIAEHNPNPIVDSRLEIDQARLLVLKAADSIDKFGAKGALKEIGMAKIVVPRICCNVIDRAIQAHGAAGVSQDFPLAYFYAAMRTLRIADGE</sequence>
<dbReference type="InterPro" id="IPR050741">
    <property type="entry name" value="Acyl-CoA_dehydrogenase"/>
</dbReference>
<dbReference type="FunFam" id="2.40.110.10:FF:000002">
    <property type="entry name" value="Acyl-CoA dehydrogenase fadE12"/>
    <property type="match status" value="1"/>
</dbReference>
<protein>
    <recommendedName>
        <fullName evidence="13">Acyl-CoA dehydrogenase NM domain-like protein</fullName>
    </recommendedName>
</protein>
<dbReference type="GO" id="GO:0050660">
    <property type="term" value="F:flavin adenine dinucleotide binding"/>
    <property type="evidence" value="ECO:0007669"/>
    <property type="project" value="InterPro"/>
</dbReference>
<comment type="caution">
    <text evidence="11">The sequence shown here is derived from an EMBL/GenBank/DDBJ whole genome shotgun (WGS) entry which is preliminary data.</text>
</comment>
<evidence type="ECO:0000256" key="3">
    <source>
        <dbReference type="ARBA" id="ARBA00011738"/>
    </source>
</evidence>
<evidence type="ECO:0000259" key="10">
    <source>
        <dbReference type="Pfam" id="PF02771"/>
    </source>
</evidence>
<dbReference type="InterPro" id="IPR009100">
    <property type="entry name" value="AcylCoA_DH/oxidase_NM_dom_sf"/>
</dbReference>
<dbReference type="GO" id="GO:0033539">
    <property type="term" value="P:fatty acid beta-oxidation using acyl-CoA dehydrogenase"/>
    <property type="evidence" value="ECO:0007669"/>
    <property type="project" value="TreeGrafter"/>
</dbReference>
<dbReference type="SUPFAM" id="SSF56645">
    <property type="entry name" value="Acyl-CoA dehydrogenase NM domain-like"/>
    <property type="match status" value="1"/>
</dbReference>
<feature type="domain" description="Acyl-CoA dehydrogenase/oxidase N-terminal" evidence="10">
    <location>
        <begin position="15"/>
        <end position="139"/>
    </location>
</feature>
<evidence type="ECO:0000256" key="7">
    <source>
        <dbReference type="RuleBase" id="RU362125"/>
    </source>
</evidence>
<evidence type="ECO:0000256" key="1">
    <source>
        <dbReference type="ARBA" id="ARBA00001974"/>
    </source>
</evidence>
<gene>
    <name evidence="11" type="ORF">HK100_002895</name>
</gene>
<dbReference type="PANTHER" id="PTHR48083:SF13">
    <property type="entry name" value="ACYL-COA DEHYDROGENASE FAMILY MEMBER 11"/>
    <property type="match status" value="1"/>
</dbReference>
<keyword evidence="12" id="KW-1185">Reference proteome</keyword>
<evidence type="ECO:0000313" key="12">
    <source>
        <dbReference type="Proteomes" id="UP001211907"/>
    </source>
</evidence>
<dbReference type="Gene3D" id="2.40.110.10">
    <property type="entry name" value="Butyryl-CoA Dehydrogenase, subunit A, domain 2"/>
    <property type="match status" value="1"/>
</dbReference>
<evidence type="ECO:0000256" key="2">
    <source>
        <dbReference type="ARBA" id="ARBA00009347"/>
    </source>
</evidence>